<evidence type="ECO:0000313" key="3">
    <source>
        <dbReference type="Proteomes" id="UP000799770"/>
    </source>
</evidence>
<feature type="compositionally biased region" description="Low complexity" evidence="1">
    <location>
        <begin position="136"/>
        <end position="152"/>
    </location>
</feature>
<evidence type="ECO:0000256" key="1">
    <source>
        <dbReference type="SAM" id="MobiDB-lite"/>
    </source>
</evidence>
<organism evidence="2 3">
    <name type="scientific">Lophiotrema nucula</name>
    <dbReference type="NCBI Taxonomy" id="690887"/>
    <lineage>
        <taxon>Eukaryota</taxon>
        <taxon>Fungi</taxon>
        <taxon>Dikarya</taxon>
        <taxon>Ascomycota</taxon>
        <taxon>Pezizomycotina</taxon>
        <taxon>Dothideomycetes</taxon>
        <taxon>Pleosporomycetidae</taxon>
        <taxon>Pleosporales</taxon>
        <taxon>Lophiotremataceae</taxon>
        <taxon>Lophiotrema</taxon>
    </lineage>
</organism>
<reference evidence="2" key="1">
    <citation type="journal article" date="2020" name="Stud. Mycol.">
        <title>101 Dothideomycetes genomes: a test case for predicting lifestyles and emergence of pathogens.</title>
        <authorList>
            <person name="Haridas S."/>
            <person name="Albert R."/>
            <person name="Binder M."/>
            <person name="Bloem J."/>
            <person name="Labutti K."/>
            <person name="Salamov A."/>
            <person name="Andreopoulos B."/>
            <person name="Baker S."/>
            <person name="Barry K."/>
            <person name="Bills G."/>
            <person name="Bluhm B."/>
            <person name="Cannon C."/>
            <person name="Castanera R."/>
            <person name="Culley D."/>
            <person name="Daum C."/>
            <person name="Ezra D."/>
            <person name="Gonzalez J."/>
            <person name="Henrissat B."/>
            <person name="Kuo A."/>
            <person name="Liang C."/>
            <person name="Lipzen A."/>
            <person name="Lutzoni F."/>
            <person name="Magnuson J."/>
            <person name="Mondo S."/>
            <person name="Nolan M."/>
            <person name="Ohm R."/>
            <person name="Pangilinan J."/>
            <person name="Park H.-J."/>
            <person name="Ramirez L."/>
            <person name="Alfaro M."/>
            <person name="Sun H."/>
            <person name="Tritt A."/>
            <person name="Yoshinaga Y."/>
            <person name="Zwiers L.-H."/>
            <person name="Turgeon B."/>
            <person name="Goodwin S."/>
            <person name="Spatafora J."/>
            <person name="Crous P."/>
            <person name="Grigoriev I."/>
        </authorList>
    </citation>
    <scope>NUCLEOTIDE SEQUENCE</scope>
    <source>
        <strain evidence="2">CBS 627.86</strain>
    </source>
</reference>
<feature type="compositionally biased region" description="Low complexity" evidence="1">
    <location>
        <begin position="23"/>
        <end position="49"/>
    </location>
</feature>
<name>A0A6A5ZNM2_9PLEO</name>
<feature type="region of interest" description="Disordered" evidence="1">
    <location>
        <begin position="347"/>
        <end position="409"/>
    </location>
</feature>
<dbReference type="EMBL" id="ML977313">
    <property type="protein sequence ID" value="KAF2120594.1"/>
    <property type="molecule type" value="Genomic_DNA"/>
</dbReference>
<feature type="compositionally biased region" description="Basic and acidic residues" evidence="1">
    <location>
        <begin position="1"/>
        <end position="10"/>
    </location>
</feature>
<evidence type="ECO:0000313" key="2">
    <source>
        <dbReference type="EMBL" id="KAF2120594.1"/>
    </source>
</evidence>
<sequence>MFSPGDDKTPKGGLMGSKWDALESSAPASSSPVPEVASASTQTAISTTAPRPRWPGHPSGSAAPPPTPAVGLPASTPLVPQPNVDDSRQPRRPALPSPRSGATATGPASLPDRFSYLSSDAPRDAQGWPLDGSPIVVTSPYAASAAAPQQTANIKSSEEGPPEFDLSPLGTRTVLRTLEEAEQFEREARKAGAMIDEAMADARAQNRYNRPAAFLNSPRGPANANRRWVQPAPPPAPIPSFGFQLASTVGSDNRPPANAVTPPVVHRAPGDRVMGSVTHEDLHRMAVDVNRAERRQEDTAETRRKEALRADFDRNYMKYYKDPSLLSTLSKEDRAFFTEVETDRILGNVDREVLEDKERKLRGDREDLKRRVEAQKKKEEAAEEAEENKKKDDKGQKNDDEGEEGPRSQ</sequence>
<feature type="region of interest" description="Disordered" evidence="1">
    <location>
        <begin position="1"/>
        <end position="170"/>
    </location>
</feature>
<feature type="compositionally biased region" description="Basic and acidic residues" evidence="1">
    <location>
        <begin position="347"/>
        <end position="380"/>
    </location>
</feature>
<feature type="compositionally biased region" description="Basic and acidic residues" evidence="1">
    <location>
        <begin position="387"/>
        <end position="409"/>
    </location>
</feature>
<dbReference type="Proteomes" id="UP000799770">
    <property type="component" value="Unassembled WGS sequence"/>
</dbReference>
<accession>A0A6A5ZNM2</accession>
<keyword evidence="3" id="KW-1185">Reference proteome</keyword>
<gene>
    <name evidence="2" type="ORF">BDV96DRAFT_641259</name>
</gene>
<dbReference type="AlphaFoldDB" id="A0A6A5ZNM2"/>
<protein>
    <submittedName>
        <fullName evidence="2">Uncharacterized protein</fullName>
    </submittedName>
</protein>
<proteinExistence type="predicted"/>